<keyword evidence="3" id="KW-1185">Reference proteome</keyword>
<evidence type="ECO:0008006" key="4">
    <source>
        <dbReference type="Google" id="ProtNLM"/>
    </source>
</evidence>
<proteinExistence type="predicted"/>
<feature type="compositionally biased region" description="Basic and acidic residues" evidence="1">
    <location>
        <begin position="55"/>
        <end position="66"/>
    </location>
</feature>
<evidence type="ECO:0000313" key="2">
    <source>
        <dbReference type="EMBL" id="GFR80969.1"/>
    </source>
</evidence>
<accession>A0AAV4G6Z5</accession>
<dbReference type="Proteomes" id="UP000762676">
    <property type="component" value="Unassembled WGS sequence"/>
</dbReference>
<evidence type="ECO:0000256" key="1">
    <source>
        <dbReference type="SAM" id="MobiDB-lite"/>
    </source>
</evidence>
<name>A0AAV4G6Z5_9GAST</name>
<feature type="region of interest" description="Disordered" evidence="1">
    <location>
        <begin position="42"/>
        <end position="66"/>
    </location>
</feature>
<sequence length="92" mass="10453">MKTASSSVLSRRFRDFTHDSGVWDAPCRLEKTLTNRGHSVKHQFRAGGNGRKKVGVRDPVHGARTPDRLRASSHHVELRRLDNSARVNKRLI</sequence>
<gene>
    <name evidence="2" type="ORF">ElyMa_005913000</name>
</gene>
<reference evidence="2 3" key="1">
    <citation type="journal article" date="2021" name="Elife">
        <title>Chloroplast acquisition without the gene transfer in kleptoplastic sea slugs, Plakobranchus ocellatus.</title>
        <authorList>
            <person name="Maeda T."/>
            <person name="Takahashi S."/>
            <person name="Yoshida T."/>
            <person name="Shimamura S."/>
            <person name="Takaki Y."/>
            <person name="Nagai Y."/>
            <person name="Toyoda A."/>
            <person name="Suzuki Y."/>
            <person name="Arimoto A."/>
            <person name="Ishii H."/>
            <person name="Satoh N."/>
            <person name="Nishiyama T."/>
            <person name="Hasebe M."/>
            <person name="Maruyama T."/>
            <person name="Minagawa J."/>
            <person name="Obokata J."/>
            <person name="Shigenobu S."/>
        </authorList>
    </citation>
    <scope>NUCLEOTIDE SEQUENCE [LARGE SCALE GENOMIC DNA]</scope>
</reference>
<evidence type="ECO:0000313" key="3">
    <source>
        <dbReference type="Proteomes" id="UP000762676"/>
    </source>
</evidence>
<dbReference type="EMBL" id="BMAT01011867">
    <property type="protein sequence ID" value="GFR80969.1"/>
    <property type="molecule type" value="Genomic_DNA"/>
</dbReference>
<dbReference type="AlphaFoldDB" id="A0AAV4G6Z5"/>
<comment type="caution">
    <text evidence="2">The sequence shown here is derived from an EMBL/GenBank/DDBJ whole genome shotgun (WGS) entry which is preliminary data.</text>
</comment>
<feature type="compositionally biased region" description="Basic residues" evidence="1">
    <location>
        <begin position="42"/>
        <end position="54"/>
    </location>
</feature>
<protein>
    <recommendedName>
        <fullName evidence="4">60S ribosomal protein L28</fullName>
    </recommendedName>
</protein>
<organism evidence="2 3">
    <name type="scientific">Elysia marginata</name>
    <dbReference type="NCBI Taxonomy" id="1093978"/>
    <lineage>
        <taxon>Eukaryota</taxon>
        <taxon>Metazoa</taxon>
        <taxon>Spiralia</taxon>
        <taxon>Lophotrochozoa</taxon>
        <taxon>Mollusca</taxon>
        <taxon>Gastropoda</taxon>
        <taxon>Heterobranchia</taxon>
        <taxon>Euthyneura</taxon>
        <taxon>Panpulmonata</taxon>
        <taxon>Sacoglossa</taxon>
        <taxon>Placobranchoidea</taxon>
        <taxon>Plakobranchidae</taxon>
        <taxon>Elysia</taxon>
    </lineage>
</organism>